<keyword evidence="3 7" id="KW-0812">Transmembrane</keyword>
<dbReference type="InterPro" id="IPR036866">
    <property type="entry name" value="RibonucZ/Hydroxyglut_hydro"/>
</dbReference>
<evidence type="ECO:0000256" key="1">
    <source>
        <dbReference type="ARBA" id="ARBA00004651"/>
    </source>
</evidence>
<dbReference type="PANTHER" id="PTHR30619:SF1">
    <property type="entry name" value="RECOMBINATION PROTEIN 2"/>
    <property type="match status" value="1"/>
</dbReference>
<evidence type="ECO:0000259" key="8">
    <source>
        <dbReference type="SMART" id="SM00849"/>
    </source>
</evidence>
<dbReference type="SUPFAM" id="SSF56281">
    <property type="entry name" value="Metallo-hydrolase/oxidoreductase"/>
    <property type="match status" value="1"/>
</dbReference>
<evidence type="ECO:0000256" key="3">
    <source>
        <dbReference type="ARBA" id="ARBA00022692"/>
    </source>
</evidence>
<feature type="transmembrane region" description="Helical" evidence="7">
    <location>
        <begin position="533"/>
        <end position="552"/>
    </location>
</feature>
<feature type="transmembrane region" description="Helical" evidence="7">
    <location>
        <begin position="507"/>
        <end position="526"/>
    </location>
</feature>
<feature type="transmembrane region" description="Helical" evidence="7">
    <location>
        <begin position="383"/>
        <end position="401"/>
    </location>
</feature>
<evidence type="ECO:0000256" key="5">
    <source>
        <dbReference type="ARBA" id="ARBA00023136"/>
    </source>
</evidence>
<evidence type="ECO:0000313" key="9">
    <source>
        <dbReference type="EMBL" id="GAA1243227.1"/>
    </source>
</evidence>
<dbReference type="InterPro" id="IPR004477">
    <property type="entry name" value="ComEC_N"/>
</dbReference>
<evidence type="ECO:0000256" key="2">
    <source>
        <dbReference type="ARBA" id="ARBA00022475"/>
    </source>
</evidence>
<evidence type="ECO:0000256" key="6">
    <source>
        <dbReference type="SAM" id="MobiDB-lite"/>
    </source>
</evidence>
<accession>A0ABN1WB13</accession>
<evidence type="ECO:0000256" key="7">
    <source>
        <dbReference type="SAM" id="Phobius"/>
    </source>
</evidence>
<dbReference type="InterPro" id="IPR052159">
    <property type="entry name" value="Competence_DNA_uptake"/>
</dbReference>
<dbReference type="RefSeq" id="WP_253862210.1">
    <property type="nucleotide sequence ID" value="NZ_BAAALN010000008.1"/>
</dbReference>
<proteinExistence type="predicted"/>
<gene>
    <name evidence="9" type="ORF">GCM10009676_30980</name>
</gene>
<dbReference type="InterPro" id="IPR035681">
    <property type="entry name" value="ComA-like_MBL"/>
</dbReference>
<evidence type="ECO:0000313" key="10">
    <source>
        <dbReference type="Proteomes" id="UP001500653"/>
    </source>
</evidence>
<feature type="transmembrane region" description="Helical" evidence="7">
    <location>
        <begin position="413"/>
        <end position="435"/>
    </location>
</feature>
<dbReference type="CDD" id="cd07731">
    <property type="entry name" value="ComA-like_MBL-fold"/>
    <property type="match status" value="1"/>
</dbReference>
<feature type="transmembrane region" description="Helical" evidence="7">
    <location>
        <begin position="72"/>
        <end position="95"/>
    </location>
</feature>
<feature type="domain" description="Metallo-beta-lactamase" evidence="8">
    <location>
        <begin position="570"/>
        <end position="782"/>
    </location>
</feature>
<name>A0ABN1WB13_9PSEU</name>
<dbReference type="Pfam" id="PF03772">
    <property type="entry name" value="Competence"/>
    <property type="match status" value="1"/>
</dbReference>
<keyword evidence="4 7" id="KW-1133">Transmembrane helix</keyword>
<dbReference type="Gene3D" id="3.60.15.10">
    <property type="entry name" value="Ribonuclease Z/Hydroxyacylglutathione hydrolase-like"/>
    <property type="match status" value="1"/>
</dbReference>
<organism evidence="9 10">
    <name type="scientific">Prauserella halophila</name>
    <dbReference type="NCBI Taxonomy" id="185641"/>
    <lineage>
        <taxon>Bacteria</taxon>
        <taxon>Bacillati</taxon>
        <taxon>Actinomycetota</taxon>
        <taxon>Actinomycetes</taxon>
        <taxon>Pseudonocardiales</taxon>
        <taxon>Pseudonocardiaceae</taxon>
        <taxon>Prauserella</taxon>
    </lineage>
</organism>
<dbReference type="Pfam" id="PF00753">
    <property type="entry name" value="Lactamase_B"/>
    <property type="match status" value="1"/>
</dbReference>
<feature type="transmembrane region" description="Helical" evidence="7">
    <location>
        <begin position="337"/>
        <end position="353"/>
    </location>
</feature>
<feature type="region of interest" description="Disordered" evidence="6">
    <location>
        <begin position="815"/>
        <end position="836"/>
    </location>
</feature>
<dbReference type="EMBL" id="BAAALN010000008">
    <property type="protein sequence ID" value="GAA1243227.1"/>
    <property type="molecule type" value="Genomic_DNA"/>
</dbReference>
<comment type="caution">
    <text evidence="9">The sequence shown here is derived from an EMBL/GenBank/DDBJ whole genome shotgun (WGS) entry which is preliminary data.</text>
</comment>
<evidence type="ECO:0000256" key="4">
    <source>
        <dbReference type="ARBA" id="ARBA00022989"/>
    </source>
</evidence>
<keyword evidence="10" id="KW-1185">Reference proteome</keyword>
<keyword evidence="2" id="KW-1003">Cell membrane</keyword>
<dbReference type="Proteomes" id="UP001500653">
    <property type="component" value="Unassembled WGS sequence"/>
</dbReference>
<feature type="transmembrane region" description="Helical" evidence="7">
    <location>
        <begin position="476"/>
        <end position="495"/>
    </location>
</feature>
<dbReference type="InterPro" id="IPR001279">
    <property type="entry name" value="Metallo-B-lactamas"/>
</dbReference>
<keyword evidence="5 7" id="KW-0472">Membrane</keyword>
<protein>
    <submittedName>
        <fullName evidence="9">ComEC/Rec2 family competence protein</fullName>
    </submittedName>
</protein>
<feature type="transmembrane region" description="Helical" evidence="7">
    <location>
        <begin position="447"/>
        <end position="469"/>
    </location>
</feature>
<feature type="transmembrane region" description="Helical" evidence="7">
    <location>
        <begin position="360"/>
        <end position="377"/>
    </location>
</feature>
<dbReference type="SMART" id="SM00849">
    <property type="entry name" value="Lactamase_B"/>
    <property type="match status" value="1"/>
</dbReference>
<sequence length="836" mass="84109">MTLTAGIGAASEATAEPAARPRRDLRLVPAALAVWGGALAGLQWGWQAAVAVGAVSVVAGVLAGVHARRRRSVGVAAAATALGVCGVLVLAPLSVRVHAVGEDPLRAVAADGGDVRMRAEVRERPRPLRDDGYGGRRGGIRSVLVPVDVVSIGNGDRDTGAGAVAGAPSGGTDGSISSTGRVLLIGPAGEWAGLLPGQQVSAAVSLAPARPGDMTVAVGYVRGPPEQVGAPSWWQRSADMVRTALRDVSGVLGDEEAGLLPGLVVGDTGGQSPRVEEEFLDAGLSHLTAVSGSNVAIVCGAVLLLARAVRVGPRVSAGAAGLALAGFVMLVGYEPSVLRAAVMGALGLAALVLGRRRSAVPALAVAVCGLILADPAMATSMGFALSVVATAGLIFLAPRWAAALAARRVPPGIAEALAVPVAAFVATAPVIAGMAGEVSVVSVAANLLAAPVVAPITVLGVAAAALAVPSPAAAEVLVHFAGPGVSWLVFVAREAAAVPGAVVSWPAGWWGGLGAAGVAVGAVAALRYRKARVAVAVAVTGTLVVTVPPRLIAPAWPPVGWAVVACDVGQGDGIVLATGKPGRAVVVDAGPDPRAIDRCLDRLAVERIPLLVLSHLHADHVGGLSAVFDGRTVGAVGVGQGRTPSWAWRAVLDEARANRVPVVELTVGEQVRWDELTLDVLGPHYVAPAAREEVGDGTEHAESSADGTAINDASVVVRASTPAGRVLLAGDVELAAQSDLLARGASVEAEILKVPHHGSRHTHHEFLTAVRARIALVSVGADNTHGHPNDEIMRVLRGDGALITRTDEGGDIAIVPGPEDDGAGGPHVVRRGPDRR</sequence>
<feature type="transmembrane region" description="Helical" evidence="7">
    <location>
        <begin position="313"/>
        <end position="331"/>
    </location>
</feature>
<reference evidence="9 10" key="1">
    <citation type="journal article" date="2019" name="Int. J. Syst. Evol. Microbiol.">
        <title>The Global Catalogue of Microorganisms (GCM) 10K type strain sequencing project: providing services to taxonomists for standard genome sequencing and annotation.</title>
        <authorList>
            <consortium name="The Broad Institute Genomics Platform"/>
            <consortium name="The Broad Institute Genome Sequencing Center for Infectious Disease"/>
            <person name="Wu L."/>
            <person name="Ma J."/>
        </authorList>
    </citation>
    <scope>NUCLEOTIDE SEQUENCE [LARGE SCALE GENOMIC DNA]</scope>
    <source>
        <strain evidence="9 10">JCM 13023</strain>
    </source>
</reference>
<feature type="transmembrane region" description="Helical" evidence="7">
    <location>
        <begin position="44"/>
        <end position="65"/>
    </location>
</feature>
<feature type="transmembrane region" description="Helical" evidence="7">
    <location>
        <begin position="284"/>
        <end position="306"/>
    </location>
</feature>
<comment type="subcellular location">
    <subcellularLocation>
        <location evidence="1">Cell membrane</location>
        <topology evidence="1">Multi-pass membrane protein</topology>
    </subcellularLocation>
</comment>
<dbReference type="PANTHER" id="PTHR30619">
    <property type="entry name" value="DNA INTERNALIZATION/COMPETENCE PROTEIN COMEC/REC2"/>
    <property type="match status" value="1"/>
</dbReference>
<dbReference type="NCBIfam" id="TIGR00360">
    <property type="entry name" value="ComEC_N-term"/>
    <property type="match status" value="1"/>
</dbReference>